<evidence type="ECO:0000313" key="4">
    <source>
        <dbReference type="Proteomes" id="UP000827549"/>
    </source>
</evidence>
<keyword evidence="2" id="KW-0472">Membrane</keyword>
<dbReference type="AlphaFoldDB" id="A0AAF0YMP5"/>
<keyword evidence="2" id="KW-1133">Transmembrane helix</keyword>
<dbReference type="Proteomes" id="UP000827549">
    <property type="component" value="Chromosome 8"/>
</dbReference>
<evidence type="ECO:0000256" key="1">
    <source>
        <dbReference type="SAM" id="MobiDB-lite"/>
    </source>
</evidence>
<reference evidence="3" key="1">
    <citation type="submission" date="2023-10" db="EMBL/GenBank/DDBJ databases">
        <authorList>
            <person name="Noh H."/>
        </authorList>
    </citation>
    <scope>NUCLEOTIDE SEQUENCE</scope>
    <source>
        <strain evidence="3">DUCC4014</strain>
    </source>
</reference>
<keyword evidence="2" id="KW-0812">Transmembrane</keyword>
<evidence type="ECO:0000313" key="3">
    <source>
        <dbReference type="EMBL" id="WOO86348.1"/>
    </source>
</evidence>
<feature type="region of interest" description="Disordered" evidence="1">
    <location>
        <begin position="1"/>
        <end position="21"/>
    </location>
</feature>
<organism evidence="3 4">
    <name type="scientific">Vanrija pseudolonga</name>
    <dbReference type="NCBI Taxonomy" id="143232"/>
    <lineage>
        <taxon>Eukaryota</taxon>
        <taxon>Fungi</taxon>
        <taxon>Dikarya</taxon>
        <taxon>Basidiomycota</taxon>
        <taxon>Agaricomycotina</taxon>
        <taxon>Tremellomycetes</taxon>
        <taxon>Trichosporonales</taxon>
        <taxon>Trichosporonaceae</taxon>
        <taxon>Vanrija</taxon>
    </lineage>
</organism>
<gene>
    <name evidence="3" type="ORF">LOC62_08G009829</name>
</gene>
<evidence type="ECO:0000256" key="2">
    <source>
        <dbReference type="SAM" id="Phobius"/>
    </source>
</evidence>
<keyword evidence="4" id="KW-1185">Reference proteome</keyword>
<dbReference type="EMBL" id="CP086721">
    <property type="protein sequence ID" value="WOO86348.1"/>
    <property type="molecule type" value="Genomic_DNA"/>
</dbReference>
<dbReference type="RefSeq" id="XP_062632374.1">
    <property type="nucleotide sequence ID" value="XM_062776390.1"/>
</dbReference>
<accession>A0AAF0YMP5</accession>
<feature type="compositionally biased region" description="Polar residues" evidence="1">
    <location>
        <begin position="1"/>
        <end position="10"/>
    </location>
</feature>
<sequence>MSSANTTALRTTDPDPSAPNGIPFSAFRRRALLGIGAAILSLPYVLWHPVPPLPALQEPQGVPLRTRVQHHHPRLWGV</sequence>
<feature type="transmembrane region" description="Helical" evidence="2">
    <location>
        <begin position="31"/>
        <end position="50"/>
    </location>
</feature>
<dbReference type="GeneID" id="87812990"/>
<name>A0AAF0YMP5_9TREE</name>
<proteinExistence type="predicted"/>
<protein>
    <submittedName>
        <fullName evidence="3">Uncharacterized protein</fullName>
    </submittedName>
</protein>